<name>A0A2V1JVS9_9BURK</name>
<dbReference type="Pfam" id="PF00196">
    <property type="entry name" value="GerE"/>
    <property type="match status" value="1"/>
</dbReference>
<evidence type="ECO:0000313" key="5">
    <source>
        <dbReference type="EMBL" id="PWF22310.1"/>
    </source>
</evidence>
<organism evidence="5 6">
    <name type="scientific">Corticimicrobacter populi</name>
    <dbReference type="NCBI Taxonomy" id="2175229"/>
    <lineage>
        <taxon>Bacteria</taxon>
        <taxon>Pseudomonadati</taxon>
        <taxon>Pseudomonadota</taxon>
        <taxon>Betaproteobacteria</taxon>
        <taxon>Burkholderiales</taxon>
        <taxon>Alcaligenaceae</taxon>
        <taxon>Corticimicrobacter</taxon>
    </lineage>
</organism>
<dbReference type="InterPro" id="IPR036388">
    <property type="entry name" value="WH-like_DNA-bd_sf"/>
</dbReference>
<dbReference type="AlphaFoldDB" id="A0A2V1JVS9"/>
<evidence type="ECO:0000256" key="2">
    <source>
        <dbReference type="ARBA" id="ARBA00023125"/>
    </source>
</evidence>
<dbReference type="PANTHER" id="PTHR44688">
    <property type="entry name" value="DNA-BINDING TRANSCRIPTIONAL ACTIVATOR DEVR_DOSR"/>
    <property type="match status" value="1"/>
</dbReference>
<keyword evidence="3" id="KW-0804">Transcription</keyword>
<feature type="domain" description="HTH luxR-type" evidence="4">
    <location>
        <begin position="1"/>
        <end position="65"/>
    </location>
</feature>
<dbReference type="SMART" id="SM00421">
    <property type="entry name" value="HTH_LUXR"/>
    <property type="match status" value="1"/>
</dbReference>
<evidence type="ECO:0000259" key="4">
    <source>
        <dbReference type="PROSITE" id="PS50043"/>
    </source>
</evidence>
<keyword evidence="2" id="KW-0238">DNA-binding</keyword>
<dbReference type="Proteomes" id="UP000245212">
    <property type="component" value="Unassembled WGS sequence"/>
</dbReference>
<protein>
    <submittedName>
        <fullName evidence="5">Helix-turn-helix transcriptional regulator</fullName>
    </submittedName>
</protein>
<evidence type="ECO:0000256" key="1">
    <source>
        <dbReference type="ARBA" id="ARBA00023015"/>
    </source>
</evidence>
<keyword evidence="1" id="KW-0805">Transcription regulation</keyword>
<dbReference type="CDD" id="cd06170">
    <property type="entry name" value="LuxR_C_like"/>
    <property type="match status" value="1"/>
</dbReference>
<dbReference type="InterPro" id="IPR016032">
    <property type="entry name" value="Sig_transdc_resp-reg_C-effctor"/>
</dbReference>
<keyword evidence="6" id="KW-1185">Reference proteome</keyword>
<reference evidence="6" key="1">
    <citation type="submission" date="2018-05" db="EMBL/GenBank/DDBJ databases">
        <authorList>
            <person name="Li Y."/>
        </authorList>
    </citation>
    <scope>NUCLEOTIDE SEQUENCE [LARGE SCALE GENOMIC DNA]</scope>
    <source>
        <strain evidence="6">3d-2-2</strain>
    </source>
</reference>
<dbReference type="PROSITE" id="PS50043">
    <property type="entry name" value="HTH_LUXR_2"/>
    <property type="match status" value="1"/>
</dbReference>
<dbReference type="PRINTS" id="PR00038">
    <property type="entry name" value="HTHLUXR"/>
</dbReference>
<dbReference type="InterPro" id="IPR000792">
    <property type="entry name" value="Tscrpt_reg_LuxR_C"/>
</dbReference>
<proteinExistence type="predicted"/>
<evidence type="ECO:0000313" key="6">
    <source>
        <dbReference type="Proteomes" id="UP000245212"/>
    </source>
</evidence>
<sequence>MDIKKPLSPRELDCLNWIAQGKTSWETSRILQMSQRTVDYHIQSACTKLNAANRTAAVACAIRRRLVE</sequence>
<dbReference type="GO" id="GO:0006355">
    <property type="term" value="P:regulation of DNA-templated transcription"/>
    <property type="evidence" value="ECO:0007669"/>
    <property type="project" value="InterPro"/>
</dbReference>
<dbReference type="GO" id="GO:0003677">
    <property type="term" value="F:DNA binding"/>
    <property type="evidence" value="ECO:0007669"/>
    <property type="project" value="UniProtKB-KW"/>
</dbReference>
<gene>
    <name evidence="5" type="ORF">DD235_12855</name>
</gene>
<evidence type="ECO:0000256" key="3">
    <source>
        <dbReference type="ARBA" id="ARBA00023163"/>
    </source>
</evidence>
<accession>A0A2V1JVS9</accession>
<dbReference type="EMBL" id="QETA01000005">
    <property type="protein sequence ID" value="PWF22310.1"/>
    <property type="molecule type" value="Genomic_DNA"/>
</dbReference>
<comment type="caution">
    <text evidence="5">The sequence shown here is derived from an EMBL/GenBank/DDBJ whole genome shotgun (WGS) entry which is preliminary data.</text>
</comment>
<dbReference type="Gene3D" id="1.10.10.10">
    <property type="entry name" value="Winged helix-like DNA-binding domain superfamily/Winged helix DNA-binding domain"/>
    <property type="match status" value="1"/>
</dbReference>
<dbReference type="SUPFAM" id="SSF46894">
    <property type="entry name" value="C-terminal effector domain of the bipartite response regulators"/>
    <property type="match status" value="1"/>
</dbReference>
<dbReference type="PANTHER" id="PTHR44688:SF25">
    <property type="entry name" value="HTH LUXR-TYPE DOMAIN-CONTAINING PROTEIN"/>
    <property type="match status" value="1"/>
</dbReference>